<dbReference type="EMBL" id="JAAMPI010000522">
    <property type="protein sequence ID" value="KAF4630707.1"/>
    <property type="molecule type" value="Genomic_DNA"/>
</dbReference>
<organism evidence="2 3">
    <name type="scientific">Cudoniella acicularis</name>
    <dbReference type="NCBI Taxonomy" id="354080"/>
    <lineage>
        <taxon>Eukaryota</taxon>
        <taxon>Fungi</taxon>
        <taxon>Dikarya</taxon>
        <taxon>Ascomycota</taxon>
        <taxon>Pezizomycotina</taxon>
        <taxon>Leotiomycetes</taxon>
        <taxon>Helotiales</taxon>
        <taxon>Tricladiaceae</taxon>
        <taxon>Cudoniella</taxon>
    </lineage>
</organism>
<evidence type="ECO:0000313" key="2">
    <source>
        <dbReference type="EMBL" id="KAF4630707.1"/>
    </source>
</evidence>
<dbReference type="OrthoDB" id="191139at2759"/>
<feature type="chain" id="PRO_5034575831" evidence="1">
    <location>
        <begin position="26"/>
        <end position="243"/>
    </location>
</feature>
<keyword evidence="3" id="KW-1185">Reference proteome</keyword>
<protein>
    <submittedName>
        <fullName evidence="2">Uncharacterized protein</fullName>
    </submittedName>
</protein>
<reference evidence="2 3" key="1">
    <citation type="submission" date="2020-03" db="EMBL/GenBank/DDBJ databases">
        <title>Draft Genome Sequence of Cudoniella acicularis.</title>
        <authorList>
            <person name="Buettner E."/>
            <person name="Kellner H."/>
        </authorList>
    </citation>
    <scope>NUCLEOTIDE SEQUENCE [LARGE SCALE GENOMIC DNA]</scope>
    <source>
        <strain evidence="2 3">DSM 108380</strain>
    </source>
</reference>
<dbReference type="SUPFAM" id="SSF51735">
    <property type="entry name" value="NAD(P)-binding Rossmann-fold domains"/>
    <property type="match status" value="1"/>
</dbReference>
<name>A0A8H4RIJ8_9HELO</name>
<sequence>MHFGVNHIGLFLLTNLLLPLLSTSSENPRIVNLTSAGHRLSPIRFSDPNFKKLTKELPEEEKPATGLKAPIWVEDERNLSPEDQEMIRKTAPVWKNLEEGAATAMVAAFDPLFDRTCPFSPSYSPSPIYLPLPPSTSNHSTLKITTDYEYNECTSVSAPVNPKEGAKPEDPGVAQASDAYISVQSLVQGTKSGGSKKQIPTTKSQLIDTLFQLYRKSNTVFLKFIHSGMRLITRGALQLVWYH</sequence>
<dbReference type="Proteomes" id="UP000566819">
    <property type="component" value="Unassembled WGS sequence"/>
</dbReference>
<evidence type="ECO:0000256" key="1">
    <source>
        <dbReference type="SAM" id="SignalP"/>
    </source>
</evidence>
<comment type="caution">
    <text evidence="2">The sequence shown here is derived from an EMBL/GenBank/DDBJ whole genome shotgun (WGS) entry which is preliminary data.</text>
</comment>
<proteinExistence type="predicted"/>
<accession>A0A8H4RIJ8</accession>
<evidence type="ECO:0000313" key="3">
    <source>
        <dbReference type="Proteomes" id="UP000566819"/>
    </source>
</evidence>
<feature type="signal peptide" evidence="1">
    <location>
        <begin position="1"/>
        <end position="25"/>
    </location>
</feature>
<gene>
    <name evidence="2" type="ORF">G7Y89_g7432</name>
</gene>
<dbReference type="Gene3D" id="3.40.50.720">
    <property type="entry name" value="NAD(P)-binding Rossmann-like Domain"/>
    <property type="match status" value="1"/>
</dbReference>
<dbReference type="InterPro" id="IPR036291">
    <property type="entry name" value="NAD(P)-bd_dom_sf"/>
</dbReference>
<dbReference type="AlphaFoldDB" id="A0A8H4RIJ8"/>
<keyword evidence="1" id="KW-0732">Signal</keyword>